<evidence type="ECO:0000313" key="6">
    <source>
        <dbReference type="EnsemblPlants" id="AET2Gv20289000.1"/>
    </source>
</evidence>
<evidence type="ECO:0000259" key="5">
    <source>
        <dbReference type="PROSITE" id="PS51473"/>
    </source>
</evidence>
<feature type="region of interest" description="Disordered" evidence="3">
    <location>
        <begin position="244"/>
        <end position="286"/>
    </location>
</feature>
<evidence type="ECO:0000256" key="1">
    <source>
        <dbReference type="ARBA" id="ARBA00022729"/>
    </source>
</evidence>
<dbReference type="Gene3D" id="3.30.430.20">
    <property type="entry name" value="Gnk2 domain, C-X8-C-X2-C motif"/>
    <property type="match status" value="1"/>
</dbReference>
<keyword evidence="4" id="KW-0812">Transmembrane</keyword>
<dbReference type="Proteomes" id="UP000015105">
    <property type="component" value="Chromosome 2D"/>
</dbReference>
<proteinExistence type="predicted"/>
<reference evidence="7" key="1">
    <citation type="journal article" date="2014" name="Science">
        <title>Ancient hybridizations among the ancestral genomes of bread wheat.</title>
        <authorList>
            <consortium name="International Wheat Genome Sequencing Consortium,"/>
            <person name="Marcussen T."/>
            <person name="Sandve S.R."/>
            <person name="Heier L."/>
            <person name="Spannagl M."/>
            <person name="Pfeifer M."/>
            <person name="Jakobsen K.S."/>
            <person name="Wulff B.B."/>
            <person name="Steuernagel B."/>
            <person name="Mayer K.F."/>
            <person name="Olsen O.A."/>
        </authorList>
    </citation>
    <scope>NUCLEOTIDE SEQUENCE [LARGE SCALE GENOMIC DNA]</scope>
    <source>
        <strain evidence="7">cv. AL8/78</strain>
    </source>
</reference>
<accession>A0A453AX13</accession>
<reference evidence="6" key="4">
    <citation type="submission" date="2019-03" db="UniProtKB">
        <authorList>
            <consortium name="EnsemblPlants"/>
        </authorList>
    </citation>
    <scope>IDENTIFICATION</scope>
</reference>
<dbReference type="AlphaFoldDB" id="A0A453AX13"/>
<dbReference type="Gramene" id="AET2Gv20289000.1">
    <property type="protein sequence ID" value="AET2Gv20289000.1"/>
    <property type="gene ID" value="AET2Gv20289000"/>
</dbReference>
<dbReference type="InterPro" id="IPR002902">
    <property type="entry name" value="GNK2"/>
</dbReference>
<dbReference type="STRING" id="200361.A0A453AX13"/>
<dbReference type="InterPro" id="IPR038408">
    <property type="entry name" value="GNK2_sf"/>
</dbReference>
<evidence type="ECO:0000313" key="7">
    <source>
        <dbReference type="Proteomes" id="UP000015105"/>
    </source>
</evidence>
<sequence length="316" mass="33540">HHRACPCHHRHAPHIYQDRALDRPLHFQLPSAIPTSSKHKQSMAVAAIALSLLLVAVAPAAVTCSEELAAVLRCHPAPALTDAFRATVLPLLAALPSAAAPTGFASLHSDGAFARGVCFGDSTTLPSGSECARCLSDAARNLTAGCGAASRRAGILSQRCSLWYADTNFSSPGEDAFLARFRLALPASSDSETSTGVYSAGLHEELRACRHGAALGRKALQAGDAVQHARGSQNHRGERLRLRLRRREKHGPRAGALRRRPHGGGLRPVRAALGGGHGLGPRRGLRRWWRGGRGGGLQLPRSVRGLHRTGAAQRPE</sequence>
<organism evidence="6 7">
    <name type="scientific">Aegilops tauschii subsp. strangulata</name>
    <name type="common">Goatgrass</name>
    <dbReference type="NCBI Taxonomy" id="200361"/>
    <lineage>
        <taxon>Eukaryota</taxon>
        <taxon>Viridiplantae</taxon>
        <taxon>Streptophyta</taxon>
        <taxon>Embryophyta</taxon>
        <taxon>Tracheophyta</taxon>
        <taxon>Spermatophyta</taxon>
        <taxon>Magnoliopsida</taxon>
        <taxon>Liliopsida</taxon>
        <taxon>Poales</taxon>
        <taxon>Poaceae</taxon>
        <taxon>BOP clade</taxon>
        <taxon>Pooideae</taxon>
        <taxon>Triticodae</taxon>
        <taxon>Triticeae</taxon>
        <taxon>Triticinae</taxon>
        <taxon>Aegilops</taxon>
    </lineage>
</organism>
<protein>
    <recommendedName>
        <fullName evidence="5">Gnk2-homologous domain-containing protein</fullName>
    </recommendedName>
</protein>
<keyword evidence="4" id="KW-0472">Membrane</keyword>
<keyword evidence="1" id="KW-0732">Signal</keyword>
<feature type="transmembrane region" description="Helical" evidence="4">
    <location>
        <begin position="43"/>
        <end position="62"/>
    </location>
</feature>
<reference evidence="7" key="2">
    <citation type="journal article" date="2017" name="Nat. Plants">
        <title>The Aegilops tauschii genome reveals multiple impacts of transposons.</title>
        <authorList>
            <person name="Zhao G."/>
            <person name="Zou C."/>
            <person name="Li K."/>
            <person name="Wang K."/>
            <person name="Li T."/>
            <person name="Gao L."/>
            <person name="Zhang X."/>
            <person name="Wang H."/>
            <person name="Yang Z."/>
            <person name="Liu X."/>
            <person name="Jiang W."/>
            <person name="Mao L."/>
            <person name="Kong X."/>
            <person name="Jiao Y."/>
            <person name="Jia J."/>
        </authorList>
    </citation>
    <scope>NUCLEOTIDE SEQUENCE [LARGE SCALE GENOMIC DNA]</scope>
    <source>
        <strain evidence="7">cv. AL8/78</strain>
    </source>
</reference>
<reference evidence="6" key="5">
    <citation type="journal article" date="2021" name="G3 (Bethesda)">
        <title>Aegilops tauschii genome assembly Aet v5.0 features greater sequence contiguity and improved annotation.</title>
        <authorList>
            <person name="Wang L."/>
            <person name="Zhu T."/>
            <person name="Rodriguez J.C."/>
            <person name="Deal K.R."/>
            <person name="Dubcovsky J."/>
            <person name="McGuire P.E."/>
            <person name="Lux T."/>
            <person name="Spannagl M."/>
            <person name="Mayer K.F.X."/>
            <person name="Baldrich P."/>
            <person name="Meyers B.C."/>
            <person name="Huo N."/>
            <person name="Gu Y.Q."/>
            <person name="Zhou H."/>
            <person name="Devos K.M."/>
            <person name="Bennetzen J.L."/>
            <person name="Unver T."/>
            <person name="Budak H."/>
            <person name="Gulick P.J."/>
            <person name="Galiba G."/>
            <person name="Kalapos B."/>
            <person name="Nelson D.R."/>
            <person name="Li P."/>
            <person name="You F.M."/>
            <person name="Luo M.C."/>
            <person name="Dvorak J."/>
        </authorList>
    </citation>
    <scope>NUCLEOTIDE SEQUENCE [LARGE SCALE GENOMIC DNA]</scope>
    <source>
        <strain evidence="6">cv. AL8/78</strain>
    </source>
</reference>
<keyword evidence="7" id="KW-1185">Reference proteome</keyword>
<dbReference type="PROSITE" id="PS51473">
    <property type="entry name" value="GNK2"/>
    <property type="match status" value="1"/>
</dbReference>
<name>A0A453AX13_AEGTS</name>
<evidence type="ECO:0000256" key="4">
    <source>
        <dbReference type="SAM" id="Phobius"/>
    </source>
</evidence>
<dbReference type="PANTHER" id="PTHR32099">
    <property type="entry name" value="CYSTEINE-RICH REPEAT SECRETORY PROTEIN"/>
    <property type="match status" value="1"/>
</dbReference>
<feature type="compositionally biased region" description="Basic residues" evidence="3">
    <location>
        <begin position="244"/>
        <end position="262"/>
    </location>
</feature>
<dbReference type="EnsemblPlants" id="AET2Gv20289000.1">
    <property type="protein sequence ID" value="AET2Gv20289000.1"/>
    <property type="gene ID" value="AET2Gv20289000"/>
</dbReference>
<evidence type="ECO:0000256" key="2">
    <source>
        <dbReference type="ARBA" id="ARBA00022737"/>
    </source>
</evidence>
<keyword evidence="2" id="KW-0677">Repeat</keyword>
<reference evidence="6" key="3">
    <citation type="journal article" date="2017" name="Nature">
        <title>Genome sequence of the progenitor of the wheat D genome Aegilops tauschii.</title>
        <authorList>
            <person name="Luo M.C."/>
            <person name="Gu Y.Q."/>
            <person name="Puiu D."/>
            <person name="Wang H."/>
            <person name="Twardziok S.O."/>
            <person name="Deal K.R."/>
            <person name="Huo N."/>
            <person name="Zhu T."/>
            <person name="Wang L."/>
            <person name="Wang Y."/>
            <person name="McGuire P.E."/>
            <person name="Liu S."/>
            <person name="Long H."/>
            <person name="Ramasamy R.K."/>
            <person name="Rodriguez J.C."/>
            <person name="Van S.L."/>
            <person name="Yuan L."/>
            <person name="Wang Z."/>
            <person name="Xia Z."/>
            <person name="Xiao L."/>
            <person name="Anderson O.D."/>
            <person name="Ouyang S."/>
            <person name="Liang Y."/>
            <person name="Zimin A.V."/>
            <person name="Pertea G."/>
            <person name="Qi P."/>
            <person name="Bennetzen J.L."/>
            <person name="Dai X."/>
            <person name="Dawson M.W."/>
            <person name="Muller H.G."/>
            <person name="Kugler K."/>
            <person name="Rivarola-Duarte L."/>
            <person name="Spannagl M."/>
            <person name="Mayer K.F.X."/>
            <person name="Lu F.H."/>
            <person name="Bevan M.W."/>
            <person name="Leroy P."/>
            <person name="Li P."/>
            <person name="You F.M."/>
            <person name="Sun Q."/>
            <person name="Liu Z."/>
            <person name="Lyons E."/>
            <person name="Wicker T."/>
            <person name="Salzberg S.L."/>
            <person name="Devos K.M."/>
            <person name="Dvorak J."/>
        </authorList>
    </citation>
    <scope>NUCLEOTIDE SEQUENCE [LARGE SCALE GENOMIC DNA]</scope>
    <source>
        <strain evidence="6">cv. AL8/78</strain>
    </source>
</reference>
<feature type="domain" description="Gnk2-homologous" evidence="5">
    <location>
        <begin position="66"/>
        <end position="169"/>
    </location>
</feature>
<evidence type="ECO:0000256" key="3">
    <source>
        <dbReference type="SAM" id="MobiDB-lite"/>
    </source>
</evidence>
<dbReference type="PANTHER" id="PTHR32099:SF62">
    <property type="entry name" value="GNK2-HOMOLOGOUS DOMAIN-CONTAINING PROTEIN"/>
    <property type="match status" value="1"/>
</dbReference>
<keyword evidence="4" id="KW-1133">Transmembrane helix</keyword>